<dbReference type="InterPro" id="IPR001789">
    <property type="entry name" value="Sig_transdc_resp-reg_receiver"/>
</dbReference>
<gene>
    <name evidence="5" type="primary">rssB</name>
    <name evidence="5" type="ORF">Pan216_52120</name>
</gene>
<evidence type="ECO:0000259" key="3">
    <source>
        <dbReference type="PROSITE" id="PS50110"/>
    </source>
</evidence>
<dbReference type="RefSeq" id="WP_419192965.1">
    <property type="nucleotide sequence ID" value="NZ_CP036279.1"/>
</dbReference>
<dbReference type="PANTHER" id="PTHR33525">
    <property type="match status" value="1"/>
</dbReference>
<dbReference type="Gene3D" id="1.10.3210.10">
    <property type="entry name" value="Hypothetical protein af1432"/>
    <property type="match status" value="1"/>
</dbReference>
<sequence length="599" mass="65464">METDPKVLLLVNRPELASGLSAALEARAIPSLVLDHSDALYSFLNSRSVDGVVVENELPGFLTGIEILDRIYQDLLRPETILLAPRTNEIQERANDIGIAHVIDPSTSIEDLASHIESSLLRSDTRCARLKTEARHIVRRAGEIPAMPQVLVRIADHLDSGTSSIEEVIRDIAIDPKVTADLLKVANSPRFGASRTFTKLFDAVNYLGVHRSLSLIVSRSIASAQRRMSLHIPSIERLRYNQRSVLIASTAEVFAETFEGVSPDTAHVVGLLQDIGMLVLAKVFGRKYMSLQLRVRDVGHLRLEVLENEAFGVTHADVSAALLQMWDFPVSVVSLIGQHHSERIVGHAATVDQTVIHLMRVGEALANLADGHTQQRFPILSKLLSKYPKTEALSSMHKAIKRAKEASELLSVNVPKTDPVSSIVSGLSEEMLDQRDEQPIETVLTVPEREPPAPPPPAAPPSITANVISKPQAPPAAGGSQLHFLVVEDDQFIAQVIDRCLEVYSGKVTACQTIAEAKLHAPAADILFVDVHLGGEDGIQLIEQLRQEGCKAPIVVVSGDRTRSTVGNALLVGANDYVLKPFTEESIREKVDRHLELVR</sequence>
<name>A0A518BBQ0_9BACT</name>
<feature type="domain" description="HDOD" evidence="4">
    <location>
        <begin position="144"/>
        <end position="342"/>
    </location>
</feature>
<evidence type="ECO:0000313" key="6">
    <source>
        <dbReference type="Proteomes" id="UP000317093"/>
    </source>
</evidence>
<dbReference type="PANTHER" id="PTHR33525:SF3">
    <property type="entry name" value="RIBONUCLEASE Y"/>
    <property type="match status" value="1"/>
</dbReference>
<dbReference type="PROSITE" id="PS50110">
    <property type="entry name" value="RESPONSE_REGULATORY"/>
    <property type="match status" value="2"/>
</dbReference>
<evidence type="ECO:0000259" key="4">
    <source>
        <dbReference type="PROSITE" id="PS51833"/>
    </source>
</evidence>
<dbReference type="KEGG" id="knv:Pan216_52120"/>
<dbReference type="GO" id="GO:0000160">
    <property type="term" value="P:phosphorelay signal transduction system"/>
    <property type="evidence" value="ECO:0007669"/>
    <property type="project" value="InterPro"/>
</dbReference>
<dbReference type="CDD" id="cd00156">
    <property type="entry name" value="REC"/>
    <property type="match status" value="1"/>
</dbReference>
<reference evidence="5 6" key="1">
    <citation type="submission" date="2019-02" db="EMBL/GenBank/DDBJ databases">
        <title>Deep-cultivation of Planctomycetes and their phenomic and genomic characterization uncovers novel biology.</title>
        <authorList>
            <person name="Wiegand S."/>
            <person name="Jogler M."/>
            <person name="Boedeker C."/>
            <person name="Pinto D."/>
            <person name="Vollmers J."/>
            <person name="Rivas-Marin E."/>
            <person name="Kohn T."/>
            <person name="Peeters S.H."/>
            <person name="Heuer A."/>
            <person name="Rast P."/>
            <person name="Oberbeckmann S."/>
            <person name="Bunk B."/>
            <person name="Jeske O."/>
            <person name="Meyerdierks A."/>
            <person name="Storesund J.E."/>
            <person name="Kallscheuer N."/>
            <person name="Luecker S."/>
            <person name="Lage O.M."/>
            <person name="Pohl T."/>
            <person name="Merkel B.J."/>
            <person name="Hornburger P."/>
            <person name="Mueller R.-W."/>
            <person name="Bruemmer F."/>
            <person name="Labrenz M."/>
            <person name="Spormann A.M."/>
            <person name="Op den Camp H."/>
            <person name="Overmann J."/>
            <person name="Amann R."/>
            <person name="Jetten M.S.M."/>
            <person name="Mascher T."/>
            <person name="Medema M.H."/>
            <person name="Devos D.P."/>
            <person name="Kaster A.-K."/>
            <person name="Ovreas L."/>
            <person name="Rohde M."/>
            <person name="Galperin M.Y."/>
            <person name="Jogler C."/>
        </authorList>
    </citation>
    <scope>NUCLEOTIDE SEQUENCE [LARGE SCALE GENOMIC DNA]</scope>
    <source>
        <strain evidence="5 6">Pan216</strain>
    </source>
</reference>
<dbReference type="Pfam" id="PF08668">
    <property type="entry name" value="HDOD"/>
    <property type="match status" value="1"/>
</dbReference>
<dbReference type="SUPFAM" id="SSF52172">
    <property type="entry name" value="CheY-like"/>
    <property type="match status" value="2"/>
</dbReference>
<dbReference type="Proteomes" id="UP000317093">
    <property type="component" value="Chromosome"/>
</dbReference>
<dbReference type="EMBL" id="CP036279">
    <property type="protein sequence ID" value="QDU64323.1"/>
    <property type="molecule type" value="Genomic_DNA"/>
</dbReference>
<feature type="region of interest" description="Disordered" evidence="2">
    <location>
        <begin position="447"/>
        <end position="474"/>
    </location>
</feature>
<dbReference type="SUPFAM" id="SSF109604">
    <property type="entry name" value="HD-domain/PDEase-like"/>
    <property type="match status" value="1"/>
</dbReference>
<keyword evidence="1" id="KW-0597">Phosphoprotein</keyword>
<evidence type="ECO:0000313" key="5">
    <source>
        <dbReference type="EMBL" id="QDU64323.1"/>
    </source>
</evidence>
<feature type="modified residue" description="4-aspartylphosphate" evidence="1">
    <location>
        <position position="530"/>
    </location>
</feature>
<proteinExistence type="predicted"/>
<organism evidence="5 6">
    <name type="scientific">Kolteria novifilia</name>
    <dbReference type="NCBI Taxonomy" id="2527975"/>
    <lineage>
        <taxon>Bacteria</taxon>
        <taxon>Pseudomonadati</taxon>
        <taxon>Planctomycetota</taxon>
        <taxon>Planctomycetia</taxon>
        <taxon>Kolteriales</taxon>
        <taxon>Kolteriaceae</taxon>
        <taxon>Kolteria</taxon>
    </lineage>
</organism>
<evidence type="ECO:0000256" key="1">
    <source>
        <dbReference type="PROSITE-ProRule" id="PRU00169"/>
    </source>
</evidence>
<feature type="domain" description="Response regulatory" evidence="3">
    <location>
        <begin position="483"/>
        <end position="595"/>
    </location>
</feature>
<comment type="caution">
    <text evidence="1">Lacks conserved residue(s) required for the propagation of feature annotation.</text>
</comment>
<accession>A0A518BBQ0</accession>
<evidence type="ECO:0000256" key="2">
    <source>
        <dbReference type="SAM" id="MobiDB-lite"/>
    </source>
</evidence>
<protein>
    <submittedName>
        <fullName evidence="5">Swarming motility regulation protein RssB</fullName>
    </submittedName>
</protein>
<feature type="domain" description="Response regulatory" evidence="3">
    <location>
        <begin position="6"/>
        <end position="120"/>
    </location>
</feature>
<dbReference type="InterPro" id="IPR052340">
    <property type="entry name" value="RNase_Y/CdgJ"/>
</dbReference>
<dbReference type="SMART" id="SM00448">
    <property type="entry name" value="REC"/>
    <property type="match status" value="1"/>
</dbReference>
<keyword evidence="6" id="KW-1185">Reference proteome</keyword>
<dbReference type="InterPro" id="IPR011006">
    <property type="entry name" value="CheY-like_superfamily"/>
</dbReference>
<dbReference type="Gene3D" id="3.40.50.2300">
    <property type="match status" value="1"/>
</dbReference>
<dbReference type="InterPro" id="IPR013976">
    <property type="entry name" value="HDOD"/>
</dbReference>
<dbReference type="AlphaFoldDB" id="A0A518BBQ0"/>
<dbReference type="PROSITE" id="PS51833">
    <property type="entry name" value="HDOD"/>
    <property type="match status" value="1"/>
</dbReference>
<dbReference type="Pfam" id="PF00072">
    <property type="entry name" value="Response_reg"/>
    <property type="match status" value="1"/>
</dbReference>